<gene>
    <name evidence="3" type="ORF">GPM918_LOCUS23949</name>
    <name evidence="4" type="ORF">SRO942_LOCUS23948</name>
</gene>
<dbReference type="EMBL" id="CAJNOQ010008747">
    <property type="protein sequence ID" value="CAF1205634.1"/>
    <property type="molecule type" value="Genomic_DNA"/>
</dbReference>
<dbReference type="Proteomes" id="UP000663829">
    <property type="component" value="Unassembled WGS sequence"/>
</dbReference>
<name>A0A814WR20_9BILA</name>
<proteinExistence type="predicted"/>
<dbReference type="PANTHER" id="PTHR23354:SF122">
    <property type="entry name" value="GTPASE-ACTIVATING PROTEIN SKYWALKER"/>
    <property type="match status" value="1"/>
</dbReference>
<dbReference type="PROSITE" id="PS51886">
    <property type="entry name" value="TLDC"/>
    <property type="match status" value="1"/>
</dbReference>
<reference evidence="3" key="1">
    <citation type="submission" date="2021-02" db="EMBL/GenBank/DDBJ databases">
        <authorList>
            <person name="Nowell W R."/>
        </authorList>
    </citation>
    <scope>NUCLEOTIDE SEQUENCE</scope>
</reference>
<dbReference type="EMBL" id="CAJOBC010008748">
    <property type="protein sequence ID" value="CAF3969878.1"/>
    <property type="molecule type" value="Genomic_DNA"/>
</dbReference>
<evidence type="ECO:0000256" key="1">
    <source>
        <dbReference type="SAM" id="Coils"/>
    </source>
</evidence>
<keyword evidence="1" id="KW-0175">Coiled coil</keyword>
<evidence type="ECO:0000259" key="2">
    <source>
        <dbReference type="PROSITE" id="PS51886"/>
    </source>
</evidence>
<dbReference type="InterPro" id="IPR006571">
    <property type="entry name" value="TLDc_dom"/>
</dbReference>
<keyword evidence="5" id="KW-1185">Reference proteome</keyword>
<sequence length="315" mass="36306">MSGILSCKGCQRNFCQGHMSEHRQELEDDFQGVLSDRDSLYQQIYSETSSTDPQAFDYITKWERKTIEKINMIADQARRQVQDLLDEKRLKVKEKYDQLSAELRQRKESSHFFEQDIERLSKTLEQVKHDYEHKDKTAIVTVEAQTIDFDNILRITPNAKTNVHQNQLFVGGTLLADKQHQSKLNEFYGKPHQQWELIYKATRDGFLASNFHRQCDGKAKTMVVIQSKNGGYLFSGYTAAPWSSDQSFQTDQTAFIFTLTNPNDLPITKFNIRPAESKYAVYHAPQYGPIFGAYPVTNSLTTSSFYSHVPISTLT</sequence>
<accession>A0A814WR20</accession>
<dbReference type="PANTHER" id="PTHR23354">
    <property type="entry name" value="NUCLEOLAR PROTEIN 7/ESTROGEN RECEPTOR COACTIVATOR-RELATED"/>
    <property type="match status" value="1"/>
</dbReference>
<dbReference type="SMART" id="SM00584">
    <property type="entry name" value="TLDc"/>
    <property type="match status" value="1"/>
</dbReference>
<evidence type="ECO:0000313" key="5">
    <source>
        <dbReference type="Proteomes" id="UP000663829"/>
    </source>
</evidence>
<dbReference type="AlphaFoldDB" id="A0A814WR20"/>
<feature type="coiled-coil region" evidence="1">
    <location>
        <begin position="67"/>
        <end position="137"/>
    </location>
</feature>
<comment type="caution">
    <text evidence="3">The sequence shown here is derived from an EMBL/GenBank/DDBJ whole genome shotgun (WGS) entry which is preliminary data.</text>
</comment>
<dbReference type="Pfam" id="PF07534">
    <property type="entry name" value="TLD"/>
    <property type="match status" value="1"/>
</dbReference>
<dbReference type="Proteomes" id="UP000681722">
    <property type="component" value="Unassembled WGS sequence"/>
</dbReference>
<evidence type="ECO:0000313" key="3">
    <source>
        <dbReference type="EMBL" id="CAF1205634.1"/>
    </source>
</evidence>
<feature type="domain" description="TLDc" evidence="2">
    <location>
        <begin position="173"/>
        <end position="315"/>
    </location>
</feature>
<evidence type="ECO:0000313" key="4">
    <source>
        <dbReference type="EMBL" id="CAF3969878.1"/>
    </source>
</evidence>
<protein>
    <recommendedName>
        <fullName evidence="2">TLDc domain-containing protein</fullName>
    </recommendedName>
</protein>
<organism evidence="3 5">
    <name type="scientific">Didymodactylos carnosus</name>
    <dbReference type="NCBI Taxonomy" id="1234261"/>
    <lineage>
        <taxon>Eukaryota</taxon>
        <taxon>Metazoa</taxon>
        <taxon>Spiralia</taxon>
        <taxon>Gnathifera</taxon>
        <taxon>Rotifera</taxon>
        <taxon>Eurotatoria</taxon>
        <taxon>Bdelloidea</taxon>
        <taxon>Philodinida</taxon>
        <taxon>Philodinidae</taxon>
        <taxon>Didymodactylos</taxon>
    </lineage>
</organism>
<dbReference type="OrthoDB" id="298084at2759"/>